<dbReference type="OrthoDB" id="3455067at2"/>
<dbReference type="EMBL" id="QJSP01000002">
    <property type="protein sequence ID" value="PYE20182.1"/>
    <property type="molecule type" value="Genomic_DNA"/>
</dbReference>
<evidence type="ECO:0000313" key="2">
    <source>
        <dbReference type="Proteomes" id="UP000247591"/>
    </source>
</evidence>
<reference evidence="1 2" key="1">
    <citation type="submission" date="2018-06" db="EMBL/GenBank/DDBJ databases">
        <title>Genomic Encyclopedia of Type Strains, Phase IV (KMG-IV): sequencing the most valuable type-strain genomes for metagenomic binning, comparative biology and taxonomic classification.</title>
        <authorList>
            <person name="Goeker M."/>
        </authorList>
    </citation>
    <scope>NUCLEOTIDE SEQUENCE [LARGE SCALE GENOMIC DNA]</scope>
    <source>
        <strain evidence="1 2">DSM 45521</strain>
    </source>
</reference>
<dbReference type="Proteomes" id="UP000247591">
    <property type="component" value="Unassembled WGS sequence"/>
</dbReference>
<organism evidence="1 2">
    <name type="scientific">Williamsia limnetica</name>
    <dbReference type="NCBI Taxonomy" id="882452"/>
    <lineage>
        <taxon>Bacteria</taxon>
        <taxon>Bacillati</taxon>
        <taxon>Actinomycetota</taxon>
        <taxon>Actinomycetes</taxon>
        <taxon>Mycobacteriales</taxon>
        <taxon>Nocardiaceae</taxon>
        <taxon>Williamsia</taxon>
    </lineage>
</organism>
<protein>
    <recommendedName>
        <fullName evidence="3">Concanavalin A-like lectin/glucanase superfamily protein</fullName>
    </recommendedName>
</protein>
<accession>A0A318RT83</accession>
<dbReference type="RefSeq" id="WP_110468176.1">
    <property type="nucleotide sequence ID" value="NZ_QJSP01000002.1"/>
</dbReference>
<gene>
    <name evidence="1" type="ORF">DFR67_102320</name>
</gene>
<proteinExistence type="predicted"/>
<evidence type="ECO:0000313" key="1">
    <source>
        <dbReference type="EMBL" id="PYE20182.1"/>
    </source>
</evidence>
<keyword evidence="2" id="KW-1185">Reference proteome</keyword>
<dbReference type="AlphaFoldDB" id="A0A318RT83"/>
<name>A0A318RT83_WILLI</name>
<evidence type="ECO:0008006" key="3">
    <source>
        <dbReference type="Google" id="ProtNLM"/>
    </source>
</evidence>
<sequence>MRGAQTLPVATKDPIAVDSSWLEPGRYFRGPVDDSELASVIVRFDADTLTYTEALWAAQRTDQWTDYTLTGTAIDIRQGMSTGLRVRTGSANQTAATTVLRAGPSHGVKITVSPERTQIWVDGAVVASVPSNDGRGGFSVIGNRTAPAQPFPAWTNLQIAPR</sequence>
<comment type="caution">
    <text evidence="1">The sequence shown here is derived from an EMBL/GenBank/DDBJ whole genome shotgun (WGS) entry which is preliminary data.</text>
</comment>